<gene>
    <name evidence="1" type="ORF">ALP03_05873</name>
</gene>
<evidence type="ECO:0000313" key="2">
    <source>
        <dbReference type="Proteomes" id="UP000271531"/>
    </source>
</evidence>
<comment type="caution">
    <text evidence="1">The sequence shown here is derived from an EMBL/GenBank/DDBJ whole genome shotgun (WGS) entry which is preliminary data.</text>
</comment>
<dbReference type="AntiFam" id="ANF00133">
    <property type="entry name" value="Shadow ORF (opposite mccA)"/>
</dbReference>
<name>A0A3M6FKX2_PSEAJ</name>
<accession>A0A3M6FKX2</accession>
<dbReference type="EMBL" id="RBVA01001091">
    <property type="protein sequence ID" value="RMV81078.1"/>
    <property type="molecule type" value="Genomic_DNA"/>
</dbReference>
<dbReference type="Proteomes" id="UP000271531">
    <property type="component" value="Unassembled WGS sequence"/>
</dbReference>
<sequence>MTCLDTHRIKPDLVTSLQLPQLPQVRFDNGHRAHEPTQARSVRPQDHGHIAGEIHRADRIGVVVNIGRVQTCLATVSAHPFGFRADQAHAGTAGVEMHFPVGCKKRLYVRFGKVFRRSMGAVNDPYTANVRQRFKGVIGNPLARATIHQWRNVQHITGPQRPPAMPAELAEGKGAFAAQIIRHVQPATYAQVAAYAGTCNGAQRKGRACAHQQRGVHGAGFAIERDRDLRTGHGNHGIGIKAQQRPAHGDFQRSASFGIAQQAIALAQRAAVHRPGWRYTDRPVTQPPRIILNAGLRAAAQHFEGVSVIHQTFQAAGPRLAAGERRVGNDLAQVVAIGLDPVQARFVQRIDQPGAGPLAGRRPTDQLGNHRVKVRRYLAARFNPGVDAQCMAIGRRKIHRRQQAGAGLEVTARIFRVQPCLNGMAGRFQAGLQLLQWRQVSGSKLYHPADQIYPPHLLGDAVFDLQTSIYFQKIEALILTVEDEFDGACAAVIDRSGEFDGCRAKFIGHAVGQVGGRGFFQHFLVAALHRAVTYAERQHLALTVTKHLHFQMAGTLNVFLDEHTRVAEIVLAKALHRLERVGQLFSAAAHSHADAATACSALEHDRIADITRRCDG</sequence>
<reference evidence="1 2" key="1">
    <citation type="submission" date="2018-08" db="EMBL/GenBank/DDBJ databases">
        <title>Recombination of ecologically and evolutionarily significant loci maintains genetic cohesion in the Pseudomonas syringae species complex.</title>
        <authorList>
            <person name="Dillon M."/>
            <person name="Thakur S."/>
            <person name="Almeida R.N.D."/>
            <person name="Weir B.S."/>
            <person name="Guttman D.S."/>
        </authorList>
    </citation>
    <scope>NUCLEOTIDE SEQUENCE [LARGE SCALE GENOMIC DNA]</scope>
    <source>
        <strain evidence="1 2">ICMP 4525</strain>
    </source>
</reference>
<protein>
    <submittedName>
        <fullName evidence="1">Uncharacterized protein</fullName>
    </submittedName>
</protein>
<proteinExistence type="predicted"/>
<organism evidence="1 2">
    <name type="scientific">Pseudomonas amygdali pv. tabaci</name>
    <name type="common">Pseudomonas syringae pv. tabaci</name>
    <dbReference type="NCBI Taxonomy" id="322"/>
    <lineage>
        <taxon>Bacteria</taxon>
        <taxon>Pseudomonadati</taxon>
        <taxon>Pseudomonadota</taxon>
        <taxon>Gammaproteobacteria</taxon>
        <taxon>Pseudomonadales</taxon>
        <taxon>Pseudomonadaceae</taxon>
        <taxon>Pseudomonas</taxon>
        <taxon>Pseudomonas amygdali</taxon>
    </lineage>
</organism>
<dbReference type="AlphaFoldDB" id="A0A3M6FKX2"/>
<evidence type="ECO:0000313" key="1">
    <source>
        <dbReference type="EMBL" id="RMV81078.1"/>
    </source>
</evidence>